<dbReference type="EMBL" id="HBEP01030406">
    <property type="protein sequence ID" value="CAD8503541.1"/>
    <property type="molecule type" value="Transcribed_RNA"/>
</dbReference>
<protein>
    <submittedName>
        <fullName evidence="2">Uncharacterized protein</fullName>
    </submittedName>
</protein>
<feature type="chain" id="PRO_5030951808" evidence="1">
    <location>
        <begin position="25"/>
        <end position="230"/>
    </location>
</feature>
<feature type="signal peptide" evidence="1">
    <location>
        <begin position="1"/>
        <end position="24"/>
    </location>
</feature>
<evidence type="ECO:0000256" key="1">
    <source>
        <dbReference type="SAM" id="SignalP"/>
    </source>
</evidence>
<proteinExistence type="predicted"/>
<dbReference type="AlphaFoldDB" id="A0A7S0F7V9"/>
<gene>
    <name evidence="2" type="ORF">PANT1444_LOCUS17180</name>
</gene>
<organism evidence="2">
    <name type="scientific">Phaeocystis antarctica</name>
    <dbReference type="NCBI Taxonomy" id="33657"/>
    <lineage>
        <taxon>Eukaryota</taxon>
        <taxon>Haptista</taxon>
        <taxon>Haptophyta</taxon>
        <taxon>Prymnesiophyceae</taxon>
        <taxon>Phaeocystales</taxon>
        <taxon>Phaeocystaceae</taxon>
        <taxon>Phaeocystis</taxon>
    </lineage>
</organism>
<reference evidence="2" key="1">
    <citation type="submission" date="2021-01" db="EMBL/GenBank/DDBJ databases">
        <authorList>
            <person name="Corre E."/>
            <person name="Pelletier E."/>
            <person name="Niang G."/>
            <person name="Scheremetjew M."/>
            <person name="Finn R."/>
            <person name="Kale V."/>
            <person name="Holt S."/>
            <person name="Cochrane G."/>
            <person name="Meng A."/>
            <person name="Brown T."/>
            <person name="Cohen L."/>
        </authorList>
    </citation>
    <scope>NUCLEOTIDE SEQUENCE</scope>
    <source>
        <strain evidence="2">CCMP1374</strain>
    </source>
</reference>
<sequence>MGVRIAMLLLVLAPTAAFVPGVQARGWHRACQAPMSTSVAVVRVSEAPMMFGGGGGARAKKAVAKRAVKKVAVKKVAVKKVAKKAVKKKAVKRAGSTDADTGVAVDGYLAKSAAELFTPENRIPAAVGGAALVGQLTQPLVVGLDRLGLIKLPPLNALTSIANAAMEAEIEAGGIPKIMGTAWVQGFYKDLIGQYAAAPDGFLQAYCDDAAHSAWCTADTVVSALQAASQ</sequence>
<keyword evidence="1" id="KW-0732">Signal</keyword>
<evidence type="ECO:0000313" key="2">
    <source>
        <dbReference type="EMBL" id="CAD8503541.1"/>
    </source>
</evidence>
<accession>A0A7S0F7V9</accession>
<name>A0A7S0F7V9_9EUKA</name>